<organism evidence="3 4">
    <name type="scientific">Alkaliphilus peptidifermentans DSM 18978</name>
    <dbReference type="NCBI Taxonomy" id="1120976"/>
    <lineage>
        <taxon>Bacteria</taxon>
        <taxon>Bacillati</taxon>
        <taxon>Bacillota</taxon>
        <taxon>Clostridia</taxon>
        <taxon>Peptostreptococcales</taxon>
        <taxon>Natronincolaceae</taxon>
        <taxon>Alkaliphilus</taxon>
    </lineage>
</organism>
<dbReference type="PANTHER" id="PTHR10803:SF3">
    <property type="entry name" value="ATPASE GET3"/>
    <property type="match status" value="1"/>
</dbReference>
<keyword evidence="3" id="KW-0067">ATP-binding</keyword>
<protein>
    <submittedName>
        <fullName evidence="3">Arsenite efflux ATP-binding protein ArsA (TC 3.A.4.1.1)</fullName>
    </submittedName>
</protein>
<evidence type="ECO:0000256" key="1">
    <source>
        <dbReference type="ARBA" id="ARBA00011040"/>
    </source>
</evidence>
<reference evidence="3 4" key="1">
    <citation type="submission" date="2016-10" db="EMBL/GenBank/DDBJ databases">
        <authorList>
            <person name="de Groot N.N."/>
        </authorList>
    </citation>
    <scope>NUCLEOTIDE SEQUENCE [LARGE SCALE GENOMIC DNA]</scope>
    <source>
        <strain evidence="3 4">DSM 18978</strain>
    </source>
</reference>
<sequence length="296" mass="33563">MSRLETAIYPQKGGRKNIFFSGKGGVGKTSMACITAVETARKGFKTLLLTTDPAAHIGNVLDKPVSDKITAIDGVENLYAAKIDQKKATEEYKQNVLKDAEAKFDANTIMAMKEELDSPCTEEMASFQKFVEFASLEEYEVIVFDTAPTGHTLRMLELPMDWSKQIQLKAGVSTEISEEDKKQKERFDRVIDMMKDENTTTFAFVMYPERTPIIEAYRASQELMTLDIKTQLVVANLIIPEEQAISPFYKKRRGMQLGYIEEIKDTFKDAELLKVPMFEDEIKGIDMINSISDRIF</sequence>
<dbReference type="OrthoDB" id="9780677at2"/>
<dbReference type="CDD" id="cd02035">
    <property type="entry name" value="ArsA"/>
    <property type="match status" value="1"/>
</dbReference>
<keyword evidence="4" id="KW-1185">Reference proteome</keyword>
<dbReference type="AlphaFoldDB" id="A0A1G5AK93"/>
<dbReference type="EMBL" id="FMUS01000001">
    <property type="protein sequence ID" value="SCX78348.1"/>
    <property type="molecule type" value="Genomic_DNA"/>
</dbReference>
<dbReference type="STRING" id="1120976.SAMN03080606_00176"/>
<dbReference type="Pfam" id="PF02374">
    <property type="entry name" value="ArsA_ATPase"/>
    <property type="match status" value="1"/>
</dbReference>
<dbReference type="PANTHER" id="PTHR10803">
    <property type="entry name" value="ARSENICAL PUMP-DRIVING ATPASE ARSENITE-TRANSLOCATING ATPASE"/>
    <property type="match status" value="1"/>
</dbReference>
<evidence type="ECO:0000313" key="4">
    <source>
        <dbReference type="Proteomes" id="UP000198636"/>
    </source>
</evidence>
<dbReference type="NCBIfam" id="TIGR00345">
    <property type="entry name" value="GET3_arsA_TRC40"/>
    <property type="match status" value="1"/>
</dbReference>
<keyword evidence="3" id="KW-0547">Nucleotide-binding</keyword>
<dbReference type="InterPro" id="IPR025723">
    <property type="entry name" value="ArsA/GET3_ATPase-like"/>
</dbReference>
<feature type="domain" description="ArsA/GET3 Anion-transporting ATPase-like" evidence="2">
    <location>
        <begin position="16"/>
        <end position="295"/>
    </location>
</feature>
<dbReference type="InterPro" id="IPR027417">
    <property type="entry name" value="P-loop_NTPase"/>
</dbReference>
<dbReference type="Proteomes" id="UP000198636">
    <property type="component" value="Unassembled WGS sequence"/>
</dbReference>
<gene>
    <name evidence="3" type="ORF">SAMN03080606_00176</name>
</gene>
<proteinExistence type="inferred from homology"/>
<accession>A0A1G5AK93</accession>
<evidence type="ECO:0000313" key="3">
    <source>
        <dbReference type="EMBL" id="SCX78348.1"/>
    </source>
</evidence>
<evidence type="ECO:0000259" key="2">
    <source>
        <dbReference type="Pfam" id="PF02374"/>
    </source>
</evidence>
<dbReference type="RefSeq" id="WP_091538876.1">
    <property type="nucleotide sequence ID" value="NZ_FMUS01000001.1"/>
</dbReference>
<name>A0A1G5AK93_9FIRM</name>
<dbReference type="GO" id="GO:0005524">
    <property type="term" value="F:ATP binding"/>
    <property type="evidence" value="ECO:0007669"/>
    <property type="project" value="UniProtKB-KW"/>
</dbReference>
<comment type="similarity">
    <text evidence="1">Belongs to the arsA ATPase family.</text>
</comment>
<dbReference type="InterPro" id="IPR016300">
    <property type="entry name" value="ATPase_ArsA/GET3"/>
</dbReference>
<dbReference type="Gene3D" id="3.40.50.300">
    <property type="entry name" value="P-loop containing nucleotide triphosphate hydrolases"/>
    <property type="match status" value="1"/>
</dbReference>
<dbReference type="SUPFAM" id="SSF52540">
    <property type="entry name" value="P-loop containing nucleoside triphosphate hydrolases"/>
    <property type="match status" value="1"/>
</dbReference>
<dbReference type="GO" id="GO:0016887">
    <property type="term" value="F:ATP hydrolysis activity"/>
    <property type="evidence" value="ECO:0007669"/>
    <property type="project" value="InterPro"/>
</dbReference>